<evidence type="ECO:0000313" key="3">
    <source>
        <dbReference type="Proteomes" id="UP001140560"/>
    </source>
</evidence>
<feature type="compositionally biased region" description="Pro residues" evidence="1">
    <location>
        <begin position="240"/>
        <end position="255"/>
    </location>
</feature>
<gene>
    <name evidence="2" type="ORF">N0V83_000792</name>
</gene>
<feature type="region of interest" description="Disordered" evidence="1">
    <location>
        <begin position="121"/>
        <end position="352"/>
    </location>
</feature>
<proteinExistence type="predicted"/>
<reference evidence="2" key="1">
    <citation type="submission" date="2022-10" db="EMBL/GenBank/DDBJ databases">
        <title>Tapping the CABI collections for fungal endophytes: first genome assemblies for Collariella, Neodidymelliopsis, Ascochyta clinopodiicola, Didymella pomorum, Didymosphaeria variabile, Neocosmospora piperis and Neocucurbitaria cava.</title>
        <authorList>
            <person name="Hill R."/>
        </authorList>
    </citation>
    <scope>NUCLEOTIDE SEQUENCE</scope>
    <source>
        <strain evidence="2">IMI 356814</strain>
    </source>
</reference>
<organism evidence="2 3">
    <name type="scientific">Neocucurbitaria cava</name>
    <dbReference type="NCBI Taxonomy" id="798079"/>
    <lineage>
        <taxon>Eukaryota</taxon>
        <taxon>Fungi</taxon>
        <taxon>Dikarya</taxon>
        <taxon>Ascomycota</taxon>
        <taxon>Pezizomycotina</taxon>
        <taxon>Dothideomycetes</taxon>
        <taxon>Pleosporomycetidae</taxon>
        <taxon>Pleosporales</taxon>
        <taxon>Pleosporineae</taxon>
        <taxon>Cucurbitariaceae</taxon>
        <taxon>Neocucurbitaria</taxon>
    </lineage>
</organism>
<protein>
    <submittedName>
        <fullName evidence="2">Uncharacterized protein</fullName>
    </submittedName>
</protein>
<dbReference type="Proteomes" id="UP001140560">
    <property type="component" value="Unassembled WGS sequence"/>
</dbReference>
<evidence type="ECO:0000313" key="2">
    <source>
        <dbReference type="EMBL" id="KAJ4377962.1"/>
    </source>
</evidence>
<dbReference type="AlphaFoldDB" id="A0A9W9CSC7"/>
<dbReference type="EMBL" id="JAPEUY010000001">
    <property type="protein sequence ID" value="KAJ4377962.1"/>
    <property type="molecule type" value="Genomic_DNA"/>
</dbReference>
<dbReference type="PRINTS" id="PR01217">
    <property type="entry name" value="PRICHEXTENSN"/>
</dbReference>
<comment type="caution">
    <text evidence="2">The sequence shown here is derived from an EMBL/GenBank/DDBJ whole genome shotgun (WGS) entry which is preliminary data.</text>
</comment>
<keyword evidence="3" id="KW-1185">Reference proteome</keyword>
<feature type="compositionally biased region" description="Basic and acidic residues" evidence="1">
    <location>
        <begin position="168"/>
        <end position="183"/>
    </location>
</feature>
<evidence type="ECO:0000256" key="1">
    <source>
        <dbReference type="SAM" id="MobiDB-lite"/>
    </source>
</evidence>
<name>A0A9W9CSC7_9PLEO</name>
<sequence>MLATVLVAQAYGRKGLPAAISSLNTASQYTYWFDPQTQQLVRQPTGRTPNSSQGFQPATELSPTAHYTGHHGLDQAQAQAQARQAQVHPNYGLQHPATWTTQQHYAQPQNANFFPPVARQGHAQQENQVQVARAPALPSRRNRDTEVATTRAPSRYHPILPRPPSSGDRPDALEPARRVDARQQARRNAQHTTPLAIRQTVARRTYEDFARESQAPATSLPARRPLRRLMPAPPRREQTPPAPRIPPREPTPAPQPVARQDTRRPPDLIDTPVRQALENGVTRREPIPSSGRVQQQSVPASDPTPEKLSFFLYMQPRQQPTPDPTPSETPAATTPSDEPPPAARPNSHTEQRLWEVEYMTQLVNEADEIAQAQAAAWDEERLERLLRDEVDGGSEEEK</sequence>
<accession>A0A9W9CSC7</accession>